<proteinExistence type="predicted"/>
<dbReference type="AlphaFoldDB" id="L1KQI7"/>
<protein>
    <submittedName>
        <fullName evidence="1">Uncharacterized protein</fullName>
    </submittedName>
</protein>
<dbReference type="SUPFAM" id="SSF55874">
    <property type="entry name" value="ATPase domain of HSP90 chaperone/DNA topoisomerase II/histidine kinase"/>
    <property type="match status" value="1"/>
</dbReference>
<organism evidence="1 2">
    <name type="scientific">Streptomyces ipomoeae 91-03</name>
    <dbReference type="NCBI Taxonomy" id="698759"/>
    <lineage>
        <taxon>Bacteria</taxon>
        <taxon>Bacillati</taxon>
        <taxon>Actinomycetota</taxon>
        <taxon>Actinomycetes</taxon>
        <taxon>Kitasatosporales</taxon>
        <taxon>Streptomycetaceae</taxon>
        <taxon>Streptomyces</taxon>
    </lineage>
</organism>
<evidence type="ECO:0000313" key="1">
    <source>
        <dbReference type="EMBL" id="EKX62648.1"/>
    </source>
</evidence>
<reference evidence="1 2" key="1">
    <citation type="submission" date="2012-11" db="EMBL/GenBank/DDBJ databases">
        <authorList>
            <person name="Huguet-Tapia J.C."/>
            <person name="Durkin A.S."/>
            <person name="Pettis G.S."/>
            <person name="Badger J.H."/>
        </authorList>
    </citation>
    <scope>NUCLEOTIDE SEQUENCE [LARGE SCALE GENOMIC DNA]</scope>
    <source>
        <strain evidence="1 2">91-03</strain>
    </source>
</reference>
<comment type="caution">
    <text evidence="1">The sequence shown here is derived from an EMBL/GenBank/DDBJ whole genome shotgun (WGS) entry which is preliminary data.</text>
</comment>
<accession>L1KQI7</accession>
<gene>
    <name evidence="1" type="ORF">STRIP9103_07362</name>
</gene>
<sequence>MGEALLDVEKHARARSVVVTLAAYDDRASVVVMNNGVGWPEPEQDATTARVARRQLFHDPDRPSRMILPVIPAR</sequence>
<dbReference type="Proteomes" id="UP000010411">
    <property type="component" value="Unassembled WGS sequence"/>
</dbReference>
<dbReference type="PATRIC" id="fig|698759.3.peg.6668"/>
<dbReference type="Gene3D" id="3.30.565.10">
    <property type="entry name" value="Histidine kinase-like ATPase, C-terminal domain"/>
    <property type="match status" value="1"/>
</dbReference>
<evidence type="ECO:0000313" key="2">
    <source>
        <dbReference type="Proteomes" id="UP000010411"/>
    </source>
</evidence>
<dbReference type="InterPro" id="IPR036890">
    <property type="entry name" value="HATPase_C_sf"/>
</dbReference>
<name>L1KQI7_9ACTN</name>
<dbReference type="EMBL" id="AEJC01000498">
    <property type="protein sequence ID" value="EKX62648.1"/>
    <property type="molecule type" value="Genomic_DNA"/>
</dbReference>
<keyword evidence="2" id="KW-1185">Reference proteome</keyword>